<name>A0A143PI29_LUTPR</name>
<sequence length="156" mass="16806">MAHVKSHCCELPPASLVQFIAPRGVTRDAELDIRIVPGQPCRVRVLHEDAQSITFGTLAGHPEAGRITFGAYRNAAGDVIFHIRSRARSASRATRLGFLAIGDAMQTNTWTDFINNTAVSVGAPIRDAIRADTTAVDELPEDDDPLQSPTFLAVGD</sequence>
<reference evidence="3" key="2">
    <citation type="submission" date="2016-04" db="EMBL/GenBank/DDBJ databases">
        <title>First Complete Genome Sequence of a Subdivision 6 Acidobacterium.</title>
        <authorList>
            <person name="Huang S."/>
            <person name="Vieira S."/>
            <person name="Bunk B."/>
            <person name="Riedel T."/>
            <person name="Sproeer C."/>
            <person name="Overmann J."/>
        </authorList>
    </citation>
    <scope>NUCLEOTIDE SEQUENCE [LARGE SCALE GENOMIC DNA]</scope>
    <source>
        <strain evidence="3">DSM 100886 HEG_-6_39</strain>
    </source>
</reference>
<gene>
    <name evidence="2" type="ORF">LuPra_01351</name>
</gene>
<organism evidence="2 3">
    <name type="scientific">Luteitalea pratensis</name>
    <dbReference type="NCBI Taxonomy" id="1855912"/>
    <lineage>
        <taxon>Bacteria</taxon>
        <taxon>Pseudomonadati</taxon>
        <taxon>Acidobacteriota</taxon>
        <taxon>Vicinamibacteria</taxon>
        <taxon>Vicinamibacterales</taxon>
        <taxon>Vicinamibacteraceae</taxon>
        <taxon>Luteitalea</taxon>
    </lineage>
</organism>
<proteinExistence type="predicted"/>
<dbReference type="Pfam" id="PF09348">
    <property type="entry name" value="DUF1990"/>
    <property type="match status" value="1"/>
</dbReference>
<dbReference type="KEGG" id="abac:LuPra_01351"/>
<keyword evidence="3" id="KW-1185">Reference proteome</keyword>
<evidence type="ECO:0000313" key="3">
    <source>
        <dbReference type="Proteomes" id="UP000076079"/>
    </source>
</evidence>
<dbReference type="AlphaFoldDB" id="A0A143PI29"/>
<protein>
    <recommendedName>
        <fullName evidence="1">DUF1990 domain-containing protein</fullName>
    </recommendedName>
</protein>
<dbReference type="STRING" id="1855912.LuPra_01351"/>
<dbReference type="Proteomes" id="UP000076079">
    <property type="component" value="Chromosome"/>
</dbReference>
<accession>A0A143PI29</accession>
<reference evidence="2 3" key="1">
    <citation type="journal article" date="2016" name="Genome Announc.">
        <title>First Complete Genome Sequence of a Subdivision 6 Acidobacterium Strain.</title>
        <authorList>
            <person name="Huang S."/>
            <person name="Vieira S."/>
            <person name="Bunk B."/>
            <person name="Riedel T."/>
            <person name="Sproer C."/>
            <person name="Overmann J."/>
        </authorList>
    </citation>
    <scope>NUCLEOTIDE SEQUENCE [LARGE SCALE GENOMIC DNA]</scope>
    <source>
        <strain evidence="3">DSM 100886 HEG_-6_39</strain>
    </source>
</reference>
<evidence type="ECO:0000313" key="2">
    <source>
        <dbReference type="EMBL" id="AMY08161.1"/>
    </source>
</evidence>
<dbReference type="EMBL" id="CP015136">
    <property type="protein sequence ID" value="AMY08161.1"/>
    <property type="molecule type" value="Genomic_DNA"/>
</dbReference>
<feature type="domain" description="DUF1990" evidence="1">
    <location>
        <begin position="25"/>
        <end position="100"/>
    </location>
</feature>
<dbReference type="InterPro" id="IPR018960">
    <property type="entry name" value="DUF1990"/>
</dbReference>
<evidence type="ECO:0000259" key="1">
    <source>
        <dbReference type="Pfam" id="PF09348"/>
    </source>
</evidence>